<keyword evidence="4" id="KW-0812">Transmembrane</keyword>
<name>A0A059A234_EUCGR</name>
<keyword evidence="5" id="KW-0732">Signal</keyword>
<dbReference type="AlphaFoldDB" id="A0A059A234"/>
<dbReference type="OMA" id="DNAMNGT"/>
<dbReference type="InParanoid" id="A0A059A234"/>
<dbReference type="PANTHER" id="PTHR48053:SF164">
    <property type="entry name" value="LEUCINE-RICH REPEAT-CONTAINING N-TERMINAL PLANT-TYPE DOMAIN-CONTAINING PROTEIN"/>
    <property type="match status" value="1"/>
</dbReference>
<comment type="similarity">
    <text evidence="2">Belongs to the RLP family.</text>
</comment>
<organism evidence="11">
    <name type="scientific">Eucalyptus grandis</name>
    <name type="common">Flooded gum</name>
    <dbReference type="NCBI Taxonomy" id="71139"/>
    <lineage>
        <taxon>Eukaryota</taxon>
        <taxon>Viridiplantae</taxon>
        <taxon>Streptophyta</taxon>
        <taxon>Embryophyta</taxon>
        <taxon>Tracheophyta</taxon>
        <taxon>Spermatophyta</taxon>
        <taxon>Magnoliopsida</taxon>
        <taxon>eudicotyledons</taxon>
        <taxon>Gunneridae</taxon>
        <taxon>Pentapetalae</taxon>
        <taxon>rosids</taxon>
        <taxon>malvids</taxon>
        <taxon>Myrtales</taxon>
        <taxon>Myrtaceae</taxon>
        <taxon>Myrtoideae</taxon>
        <taxon>Eucalypteae</taxon>
        <taxon>Eucalyptus</taxon>
    </lineage>
</organism>
<dbReference type="Pfam" id="PF00560">
    <property type="entry name" value="LRR_1"/>
    <property type="match status" value="1"/>
</dbReference>
<protein>
    <recommendedName>
        <fullName evidence="12">Leucine-rich repeat-containing N-terminal plant-type domain-containing protein</fullName>
    </recommendedName>
</protein>
<dbReference type="GO" id="GO:0016020">
    <property type="term" value="C:membrane"/>
    <property type="evidence" value="ECO:0007669"/>
    <property type="project" value="UniProtKB-SubCell"/>
</dbReference>
<keyword evidence="3" id="KW-0433">Leucine-rich repeat</keyword>
<evidence type="ECO:0000256" key="6">
    <source>
        <dbReference type="ARBA" id="ARBA00022737"/>
    </source>
</evidence>
<evidence type="ECO:0000313" key="11">
    <source>
        <dbReference type="EMBL" id="KCW47853.1"/>
    </source>
</evidence>
<dbReference type="EMBL" id="KK198763">
    <property type="protein sequence ID" value="KCW47853.1"/>
    <property type="molecule type" value="Genomic_DNA"/>
</dbReference>
<evidence type="ECO:0008006" key="12">
    <source>
        <dbReference type="Google" id="ProtNLM"/>
    </source>
</evidence>
<accession>A0A059A234</accession>
<dbReference type="FunFam" id="3.80.10.10:FF:000041">
    <property type="entry name" value="LRR receptor-like serine/threonine-protein kinase ERECTA"/>
    <property type="match status" value="3"/>
</dbReference>
<dbReference type="InterPro" id="IPR001611">
    <property type="entry name" value="Leu-rich_rpt"/>
</dbReference>
<dbReference type="Gramene" id="KCW47853">
    <property type="protein sequence ID" value="KCW47853"/>
    <property type="gene ID" value="EUGRSUZ_K01593"/>
</dbReference>
<evidence type="ECO:0000256" key="1">
    <source>
        <dbReference type="ARBA" id="ARBA00004479"/>
    </source>
</evidence>
<keyword evidence="6" id="KW-0677">Repeat</keyword>
<reference evidence="11" key="1">
    <citation type="submission" date="2013-07" db="EMBL/GenBank/DDBJ databases">
        <title>The genome of Eucalyptus grandis.</title>
        <authorList>
            <person name="Schmutz J."/>
            <person name="Hayes R."/>
            <person name="Myburg A."/>
            <person name="Tuskan G."/>
            <person name="Grattapaglia D."/>
            <person name="Rokhsar D.S."/>
        </authorList>
    </citation>
    <scope>NUCLEOTIDE SEQUENCE</scope>
    <source>
        <tissue evidence="11">Leaf extractions</tissue>
    </source>
</reference>
<dbReference type="Pfam" id="PF13855">
    <property type="entry name" value="LRR_8"/>
    <property type="match status" value="3"/>
</dbReference>
<dbReference type="PANTHER" id="PTHR48053">
    <property type="entry name" value="LEUCINE RICH REPEAT FAMILY PROTEIN, EXPRESSED"/>
    <property type="match status" value="1"/>
</dbReference>
<evidence type="ECO:0000256" key="10">
    <source>
        <dbReference type="ARBA" id="ARBA00023180"/>
    </source>
</evidence>
<dbReference type="Gene3D" id="3.80.10.10">
    <property type="entry name" value="Ribonuclease Inhibitor"/>
    <property type="match status" value="2"/>
</dbReference>
<sequence>MVSFSKSNWSKSLESLTLSFTSISGKIPDSIGEFKNLKTLYLSNCTLTGSIASSLVNLTKLTNLDLSHDELTGHIPSFVVKLEQLMDIPIWFWDVGKGTLQSLDISNNLIEGSIQQFPWKELIDVDLSHNLFQGPLSIPPLHIVYFLAIDNGFNGEIPPSICKLRSLKPLDLACKNLSGSIPQCLGNLTNLLYLDLSANKFEGKLPRSLDNCASLFFLNISYNKINDIFSKFEGPLPTPPPATQFYFVANNKIGGKLPKDIGNLKSLKGLNFSHNNLTGYIPSSTGNLTELEWLDLSSNKFTGRIP</sequence>
<evidence type="ECO:0000256" key="5">
    <source>
        <dbReference type="ARBA" id="ARBA00022729"/>
    </source>
</evidence>
<evidence type="ECO:0000256" key="8">
    <source>
        <dbReference type="ARBA" id="ARBA00023136"/>
    </source>
</evidence>
<evidence type="ECO:0000256" key="7">
    <source>
        <dbReference type="ARBA" id="ARBA00022989"/>
    </source>
</evidence>
<evidence type="ECO:0000256" key="2">
    <source>
        <dbReference type="ARBA" id="ARBA00009592"/>
    </source>
</evidence>
<evidence type="ECO:0000256" key="9">
    <source>
        <dbReference type="ARBA" id="ARBA00023170"/>
    </source>
</evidence>
<gene>
    <name evidence="11" type="ORF">EUGRSUZ_K01593</name>
</gene>
<comment type="subcellular location">
    <subcellularLocation>
        <location evidence="1">Membrane</location>
        <topology evidence="1">Single-pass type I membrane protein</topology>
    </subcellularLocation>
</comment>
<proteinExistence type="inferred from homology"/>
<keyword evidence="10" id="KW-0325">Glycoprotein</keyword>
<evidence type="ECO:0000256" key="4">
    <source>
        <dbReference type="ARBA" id="ARBA00022692"/>
    </source>
</evidence>
<dbReference type="SUPFAM" id="SSF52047">
    <property type="entry name" value="RNI-like"/>
    <property type="match status" value="1"/>
</dbReference>
<keyword evidence="8" id="KW-0472">Membrane</keyword>
<keyword evidence="7" id="KW-1133">Transmembrane helix</keyword>
<evidence type="ECO:0000256" key="3">
    <source>
        <dbReference type="ARBA" id="ARBA00022614"/>
    </source>
</evidence>
<keyword evidence="9" id="KW-0675">Receptor</keyword>
<dbReference type="InterPro" id="IPR032675">
    <property type="entry name" value="LRR_dom_sf"/>
</dbReference>
<dbReference type="InterPro" id="IPR051716">
    <property type="entry name" value="Plant_RL_S/T_kinase"/>
</dbReference>